<feature type="DNA-binding region" description="OmpR/PhoB-type" evidence="7">
    <location>
        <begin position="129"/>
        <end position="225"/>
    </location>
</feature>
<feature type="modified residue" description="4-aspartylphosphate" evidence="6">
    <location>
        <position position="54"/>
    </location>
</feature>
<keyword evidence="3" id="KW-0805">Transcription regulation</keyword>
<evidence type="ECO:0000256" key="6">
    <source>
        <dbReference type="PROSITE-ProRule" id="PRU00169"/>
    </source>
</evidence>
<dbReference type="GO" id="GO:0000976">
    <property type="term" value="F:transcription cis-regulatory region binding"/>
    <property type="evidence" value="ECO:0007669"/>
    <property type="project" value="TreeGrafter"/>
</dbReference>
<dbReference type="GO" id="GO:0000156">
    <property type="term" value="F:phosphorelay response regulator activity"/>
    <property type="evidence" value="ECO:0007669"/>
    <property type="project" value="TreeGrafter"/>
</dbReference>
<feature type="domain" description="OmpR/PhoB-type" evidence="9">
    <location>
        <begin position="129"/>
        <end position="225"/>
    </location>
</feature>
<protein>
    <submittedName>
        <fullName evidence="10">Response regulator consisting of a CheY-like receiver domain and a winged-helix DNA-binding domain</fullName>
        <ecNumber evidence="10">3.1.1.61</ecNumber>
    </submittedName>
</protein>
<dbReference type="Pfam" id="PF00072">
    <property type="entry name" value="Response_reg"/>
    <property type="match status" value="1"/>
</dbReference>
<dbReference type="AlphaFoldDB" id="D5BP13"/>
<keyword evidence="4 7" id="KW-0238">DNA-binding</keyword>
<dbReference type="PROSITE" id="PS51755">
    <property type="entry name" value="OMPR_PHOB"/>
    <property type="match status" value="1"/>
</dbReference>
<dbReference type="FunFam" id="3.40.50.2300:FF:000001">
    <property type="entry name" value="DNA-binding response regulator PhoB"/>
    <property type="match status" value="1"/>
</dbReference>
<dbReference type="eggNOG" id="COG0745">
    <property type="taxonomic scope" value="Bacteria"/>
</dbReference>
<reference evidence="10 11" key="1">
    <citation type="journal article" date="2010" name="J. Bacteriol.">
        <title>Complete genome sequence of "Candidatus Puniceispirillum marinum" IMCC1322, a representative of the SAR116 clade in the Alphaproteobacteria.</title>
        <authorList>
            <person name="Oh H.M."/>
            <person name="Kwon K.K."/>
            <person name="Kang I."/>
            <person name="Kang S.G."/>
            <person name="Lee J.H."/>
            <person name="Kim S.J."/>
            <person name="Cho J.C."/>
        </authorList>
    </citation>
    <scope>NUCLEOTIDE SEQUENCE [LARGE SCALE GENOMIC DNA]</scope>
    <source>
        <strain evidence="10 11">IMCC1322</strain>
    </source>
</reference>
<dbReference type="CDD" id="cd17574">
    <property type="entry name" value="REC_OmpR"/>
    <property type="match status" value="1"/>
</dbReference>
<evidence type="ECO:0000256" key="1">
    <source>
        <dbReference type="ARBA" id="ARBA00022553"/>
    </source>
</evidence>
<dbReference type="Gene3D" id="6.10.250.690">
    <property type="match status" value="1"/>
</dbReference>
<evidence type="ECO:0000259" key="9">
    <source>
        <dbReference type="PROSITE" id="PS51755"/>
    </source>
</evidence>
<proteinExistence type="predicted"/>
<keyword evidence="1 6" id="KW-0597">Phosphoprotein</keyword>
<dbReference type="PANTHER" id="PTHR48111:SF4">
    <property type="entry name" value="DNA-BINDING DUAL TRANSCRIPTIONAL REGULATOR OMPR"/>
    <property type="match status" value="1"/>
</dbReference>
<evidence type="ECO:0000256" key="3">
    <source>
        <dbReference type="ARBA" id="ARBA00023015"/>
    </source>
</evidence>
<dbReference type="GO" id="GO:0006355">
    <property type="term" value="P:regulation of DNA-templated transcription"/>
    <property type="evidence" value="ECO:0007669"/>
    <property type="project" value="InterPro"/>
</dbReference>
<evidence type="ECO:0000259" key="8">
    <source>
        <dbReference type="PROSITE" id="PS50110"/>
    </source>
</evidence>
<sequence length="230" mass="26367">MSQHHILVIDDDERLRDLLRRFLEESGFRVTDAANASEARQILTCLVFDLLIIDIMMPGETGLEFLQELRKKDNVPVLFLTAMSETEHRIEGLETGADDYMSKPFEPRELVLRIKRILERKATISHEPNALINFGPFAFDPATSTLTRDEERIHITTAEQQLLASFANAPDTVLSRDDLSSAVEGRMEGRSIDVAVARLRRKLEPDPRHPVFLQTVRNRGWLLRTDRPPR</sequence>
<dbReference type="SMART" id="SM00448">
    <property type="entry name" value="REC"/>
    <property type="match status" value="1"/>
</dbReference>
<dbReference type="PROSITE" id="PS50110">
    <property type="entry name" value="RESPONSE_REGULATORY"/>
    <property type="match status" value="1"/>
</dbReference>
<dbReference type="Gene3D" id="1.10.10.10">
    <property type="entry name" value="Winged helix-like DNA-binding domain superfamily/Winged helix DNA-binding domain"/>
    <property type="match status" value="1"/>
</dbReference>
<dbReference type="STRING" id="488538.SAR116_2204"/>
<keyword evidence="11" id="KW-1185">Reference proteome</keyword>
<feature type="domain" description="Response regulatory" evidence="8">
    <location>
        <begin position="5"/>
        <end position="118"/>
    </location>
</feature>
<dbReference type="Proteomes" id="UP000007460">
    <property type="component" value="Chromosome"/>
</dbReference>
<dbReference type="SMART" id="SM00862">
    <property type="entry name" value="Trans_reg_C"/>
    <property type="match status" value="1"/>
</dbReference>
<organism evidence="10 11">
    <name type="scientific">Puniceispirillum marinum (strain IMCC1322)</name>
    <dbReference type="NCBI Taxonomy" id="488538"/>
    <lineage>
        <taxon>Bacteria</taxon>
        <taxon>Pseudomonadati</taxon>
        <taxon>Pseudomonadota</taxon>
        <taxon>Alphaproteobacteria</taxon>
        <taxon>Candidatus Puniceispirillales</taxon>
        <taxon>Candidatus Puniceispirillaceae</taxon>
        <taxon>Candidatus Puniceispirillum</taxon>
    </lineage>
</organism>
<dbReference type="InterPro" id="IPR039420">
    <property type="entry name" value="WalR-like"/>
</dbReference>
<evidence type="ECO:0000256" key="7">
    <source>
        <dbReference type="PROSITE-ProRule" id="PRU01091"/>
    </source>
</evidence>
<dbReference type="EC" id="3.1.1.61" evidence="10"/>
<evidence type="ECO:0000256" key="5">
    <source>
        <dbReference type="ARBA" id="ARBA00023163"/>
    </source>
</evidence>
<name>D5BP13_PUNMI</name>
<evidence type="ECO:0000256" key="2">
    <source>
        <dbReference type="ARBA" id="ARBA00023012"/>
    </source>
</evidence>
<accession>D5BP13</accession>
<evidence type="ECO:0000313" key="11">
    <source>
        <dbReference type="Proteomes" id="UP000007460"/>
    </source>
</evidence>
<keyword evidence="2" id="KW-0902">Two-component regulatory system</keyword>
<gene>
    <name evidence="10" type="ordered locus">SAR116_2204</name>
</gene>
<dbReference type="GO" id="GO:0005829">
    <property type="term" value="C:cytosol"/>
    <property type="evidence" value="ECO:0007669"/>
    <property type="project" value="TreeGrafter"/>
</dbReference>
<dbReference type="RefSeq" id="WP_013047074.1">
    <property type="nucleotide sequence ID" value="NC_014010.1"/>
</dbReference>
<dbReference type="KEGG" id="apb:SAR116_2204"/>
<dbReference type="PANTHER" id="PTHR48111">
    <property type="entry name" value="REGULATOR OF RPOS"/>
    <property type="match status" value="1"/>
</dbReference>
<dbReference type="InterPro" id="IPR001789">
    <property type="entry name" value="Sig_transdc_resp-reg_receiver"/>
</dbReference>
<evidence type="ECO:0000313" key="10">
    <source>
        <dbReference type="EMBL" id="ADE40447.1"/>
    </source>
</evidence>
<dbReference type="CDD" id="cd00383">
    <property type="entry name" value="trans_reg_C"/>
    <property type="match status" value="1"/>
</dbReference>
<dbReference type="HOGENOM" id="CLU_000445_30_4_5"/>
<dbReference type="OrthoDB" id="2181430at2"/>
<dbReference type="SUPFAM" id="SSF52172">
    <property type="entry name" value="CheY-like"/>
    <property type="match status" value="1"/>
</dbReference>
<keyword evidence="10" id="KW-0378">Hydrolase</keyword>
<dbReference type="EMBL" id="CP001751">
    <property type="protein sequence ID" value="ADE40447.1"/>
    <property type="molecule type" value="Genomic_DNA"/>
</dbReference>
<dbReference type="Gene3D" id="3.40.50.2300">
    <property type="match status" value="1"/>
</dbReference>
<dbReference type="GO" id="GO:0032993">
    <property type="term" value="C:protein-DNA complex"/>
    <property type="evidence" value="ECO:0007669"/>
    <property type="project" value="TreeGrafter"/>
</dbReference>
<evidence type="ECO:0000256" key="4">
    <source>
        <dbReference type="ARBA" id="ARBA00023125"/>
    </source>
</evidence>
<dbReference type="GO" id="GO:0008984">
    <property type="term" value="F:protein-glutamate methylesterase activity"/>
    <property type="evidence" value="ECO:0007669"/>
    <property type="project" value="UniProtKB-EC"/>
</dbReference>
<dbReference type="Pfam" id="PF00486">
    <property type="entry name" value="Trans_reg_C"/>
    <property type="match status" value="1"/>
</dbReference>
<keyword evidence="5" id="KW-0804">Transcription</keyword>
<dbReference type="InterPro" id="IPR001867">
    <property type="entry name" value="OmpR/PhoB-type_DNA-bd"/>
</dbReference>
<dbReference type="InterPro" id="IPR011006">
    <property type="entry name" value="CheY-like_superfamily"/>
</dbReference>
<dbReference type="InterPro" id="IPR036388">
    <property type="entry name" value="WH-like_DNA-bd_sf"/>
</dbReference>